<dbReference type="Gene3D" id="3.40.1410.10">
    <property type="entry name" value="Chorismate lyase-like"/>
    <property type="match status" value="1"/>
</dbReference>
<dbReference type="InterPro" id="IPR036390">
    <property type="entry name" value="WH_DNA-bd_sf"/>
</dbReference>
<dbReference type="InterPro" id="IPR000524">
    <property type="entry name" value="Tscrpt_reg_HTH_GntR"/>
</dbReference>
<evidence type="ECO:0000256" key="1">
    <source>
        <dbReference type="ARBA" id="ARBA00023015"/>
    </source>
</evidence>
<keyword evidence="1" id="KW-0805">Transcription regulation</keyword>
<dbReference type="OrthoDB" id="9815017at2"/>
<dbReference type="EMBL" id="FRAU01000001">
    <property type="protein sequence ID" value="SHK17540.1"/>
    <property type="molecule type" value="Genomic_DNA"/>
</dbReference>
<dbReference type="STRING" id="633813.SAMN04488087_0548"/>
<evidence type="ECO:0000259" key="4">
    <source>
        <dbReference type="PROSITE" id="PS50949"/>
    </source>
</evidence>
<dbReference type="PRINTS" id="PR00035">
    <property type="entry name" value="HTHGNTR"/>
</dbReference>
<keyword evidence="3" id="KW-0804">Transcription</keyword>
<reference evidence="6" key="1">
    <citation type="submission" date="2016-11" db="EMBL/GenBank/DDBJ databases">
        <authorList>
            <person name="Varghese N."/>
            <person name="Submissions S."/>
        </authorList>
    </citation>
    <scope>NUCLEOTIDE SEQUENCE [LARGE SCALE GENOMIC DNA]</scope>
    <source>
        <strain evidence="6">DSM 22212</strain>
    </source>
</reference>
<dbReference type="CDD" id="cd07377">
    <property type="entry name" value="WHTH_GntR"/>
    <property type="match status" value="1"/>
</dbReference>
<dbReference type="GO" id="GO:0003700">
    <property type="term" value="F:DNA-binding transcription factor activity"/>
    <property type="evidence" value="ECO:0007669"/>
    <property type="project" value="InterPro"/>
</dbReference>
<feature type="domain" description="HTH gntR-type" evidence="4">
    <location>
        <begin position="6"/>
        <end position="74"/>
    </location>
</feature>
<gene>
    <name evidence="5" type="ORF">SAMN04488087_0548</name>
</gene>
<dbReference type="Pfam" id="PF00392">
    <property type="entry name" value="GntR"/>
    <property type="match status" value="1"/>
</dbReference>
<dbReference type="PANTHER" id="PTHR44846:SF1">
    <property type="entry name" value="MANNOSYL-D-GLYCERATE TRANSPORT_METABOLISM SYSTEM REPRESSOR MNGR-RELATED"/>
    <property type="match status" value="1"/>
</dbReference>
<dbReference type="SUPFAM" id="SSF46785">
    <property type="entry name" value="Winged helix' DNA-binding domain"/>
    <property type="match status" value="1"/>
</dbReference>
<dbReference type="Gene3D" id="1.10.10.10">
    <property type="entry name" value="Winged helix-like DNA-binding domain superfamily/Winged helix DNA-binding domain"/>
    <property type="match status" value="1"/>
</dbReference>
<evidence type="ECO:0000313" key="6">
    <source>
        <dbReference type="Proteomes" id="UP000185812"/>
    </source>
</evidence>
<dbReference type="PROSITE" id="PS50949">
    <property type="entry name" value="HTH_GNTR"/>
    <property type="match status" value="1"/>
</dbReference>
<proteinExistence type="predicted"/>
<dbReference type="SMART" id="SM00866">
    <property type="entry name" value="UTRA"/>
    <property type="match status" value="1"/>
</dbReference>
<evidence type="ECO:0000313" key="5">
    <source>
        <dbReference type="EMBL" id="SHK17540.1"/>
    </source>
</evidence>
<dbReference type="Proteomes" id="UP000185812">
    <property type="component" value="Unassembled WGS sequence"/>
</dbReference>
<protein>
    <submittedName>
        <fullName evidence="5">Transcriptional regulator, GntR family</fullName>
    </submittedName>
</protein>
<dbReference type="SUPFAM" id="SSF64288">
    <property type="entry name" value="Chorismate lyase-like"/>
    <property type="match status" value="1"/>
</dbReference>
<name>A0A1M6QBN7_9BACT</name>
<keyword evidence="6" id="KW-1185">Reference proteome</keyword>
<dbReference type="InterPro" id="IPR050679">
    <property type="entry name" value="Bact_HTH_transcr_reg"/>
</dbReference>
<dbReference type="AlphaFoldDB" id="A0A1M6QBN7"/>
<dbReference type="SMART" id="SM00345">
    <property type="entry name" value="HTH_GNTR"/>
    <property type="match status" value="1"/>
</dbReference>
<dbReference type="InterPro" id="IPR011663">
    <property type="entry name" value="UTRA"/>
</dbReference>
<evidence type="ECO:0000256" key="2">
    <source>
        <dbReference type="ARBA" id="ARBA00023125"/>
    </source>
</evidence>
<sequence>MLQPGRPRHQQLSDWLREQIEQGVYKPQDRLPSEHELSKRFGVSRITVRRALQTLEYEGLIYRCQGVGSFVRRPHIQQGLVRLTDFAEDMARAGLEARSKVVHFAPEDATAEVAARLEVPEGSTVVRLDRLRLGNGEPIAFDRTWLTPFYAQFLEGKDLERETIYGILEALDIPIVRGRYRIEAINATPEVARWLEVPSGMALLCIHRISCTTGGKVVYYQQRYYRSDRVVYELVLERDSRHRIPPAEGMPLREFEPVFQPPRKKS</sequence>
<dbReference type="FunFam" id="1.10.10.10:FF:000079">
    <property type="entry name" value="GntR family transcriptional regulator"/>
    <property type="match status" value="1"/>
</dbReference>
<dbReference type="RefSeq" id="WP_072714399.1">
    <property type="nucleotide sequence ID" value="NZ_FRAU01000001.1"/>
</dbReference>
<dbReference type="GO" id="GO:0003677">
    <property type="term" value="F:DNA binding"/>
    <property type="evidence" value="ECO:0007669"/>
    <property type="project" value="UniProtKB-KW"/>
</dbReference>
<dbReference type="PANTHER" id="PTHR44846">
    <property type="entry name" value="MANNOSYL-D-GLYCERATE TRANSPORT/METABOLISM SYSTEM REPRESSOR MNGR-RELATED"/>
    <property type="match status" value="1"/>
</dbReference>
<dbReference type="InterPro" id="IPR036388">
    <property type="entry name" value="WH-like_DNA-bd_sf"/>
</dbReference>
<dbReference type="GO" id="GO:0045892">
    <property type="term" value="P:negative regulation of DNA-templated transcription"/>
    <property type="evidence" value="ECO:0007669"/>
    <property type="project" value="TreeGrafter"/>
</dbReference>
<accession>A0A1M6QBN7</accession>
<evidence type="ECO:0000256" key="3">
    <source>
        <dbReference type="ARBA" id="ARBA00023163"/>
    </source>
</evidence>
<dbReference type="InterPro" id="IPR028978">
    <property type="entry name" value="Chorismate_lyase_/UTRA_dom_sf"/>
</dbReference>
<organism evidence="5 6">
    <name type="scientific">Rhodothermus profundi</name>
    <dbReference type="NCBI Taxonomy" id="633813"/>
    <lineage>
        <taxon>Bacteria</taxon>
        <taxon>Pseudomonadati</taxon>
        <taxon>Rhodothermota</taxon>
        <taxon>Rhodothermia</taxon>
        <taxon>Rhodothermales</taxon>
        <taxon>Rhodothermaceae</taxon>
        <taxon>Rhodothermus</taxon>
    </lineage>
</organism>
<dbReference type="Pfam" id="PF07702">
    <property type="entry name" value="UTRA"/>
    <property type="match status" value="1"/>
</dbReference>
<keyword evidence="2" id="KW-0238">DNA-binding</keyword>